<dbReference type="EMBL" id="GBRH01167014">
    <property type="protein sequence ID" value="JAE30882.1"/>
    <property type="molecule type" value="Transcribed_RNA"/>
</dbReference>
<reference evidence="1" key="2">
    <citation type="journal article" date="2015" name="Data Brief">
        <title>Shoot transcriptome of the giant reed, Arundo donax.</title>
        <authorList>
            <person name="Barrero R.A."/>
            <person name="Guerrero F.D."/>
            <person name="Moolhuijzen P."/>
            <person name="Goolsby J.A."/>
            <person name="Tidwell J."/>
            <person name="Bellgard S.E."/>
            <person name="Bellgard M.I."/>
        </authorList>
    </citation>
    <scope>NUCLEOTIDE SEQUENCE</scope>
    <source>
        <tissue evidence="1">Shoot tissue taken approximately 20 cm above the soil surface</tissue>
    </source>
</reference>
<organism evidence="1">
    <name type="scientific">Arundo donax</name>
    <name type="common">Giant reed</name>
    <name type="synonym">Donax arundinaceus</name>
    <dbReference type="NCBI Taxonomy" id="35708"/>
    <lineage>
        <taxon>Eukaryota</taxon>
        <taxon>Viridiplantae</taxon>
        <taxon>Streptophyta</taxon>
        <taxon>Embryophyta</taxon>
        <taxon>Tracheophyta</taxon>
        <taxon>Spermatophyta</taxon>
        <taxon>Magnoliopsida</taxon>
        <taxon>Liliopsida</taxon>
        <taxon>Poales</taxon>
        <taxon>Poaceae</taxon>
        <taxon>PACMAD clade</taxon>
        <taxon>Arundinoideae</taxon>
        <taxon>Arundineae</taxon>
        <taxon>Arundo</taxon>
    </lineage>
</organism>
<proteinExistence type="predicted"/>
<reference evidence="1" key="1">
    <citation type="submission" date="2014-09" db="EMBL/GenBank/DDBJ databases">
        <authorList>
            <person name="Magalhaes I.L.F."/>
            <person name="Oliveira U."/>
            <person name="Santos F.R."/>
            <person name="Vidigal T.H.D.A."/>
            <person name="Brescovit A.D."/>
            <person name="Santos A.J."/>
        </authorList>
    </citation>
    <scope>NUCLEOTIDE SEQUENCE</scope>
    <source>
        <tissue evidence="1">Shoot tissue taken approximately 20 cm above the soil surface</tissue>
    </source>
</reference>
<evidence type="ECO:0000313" key="1">
    <source>
        <dbReference type="EMBL" id="JAE30882.1"/>
    </source>
</evidence>
<accession>A0A0A9H291</accession>
<protein>
    <submittedName>
        <fullName evidence="1">Uncharacterized protein</fullName>
    </submittedName>
</protein>
<name>A0A0A9H291_ARUDO</name>
<sequence>MITWLQFVENMAYTNWLPICSLVSPSVACGLLKFEFLAVLGTLGLYQTKMN</sequence>
<dbReference type="AlphaFoldDB" id="A0A0A9H291"/>